<dbReference type="PROSITE" id="PS51186">
    <property type="entry name" value="GNAT"/>
    <property type="match status" value="1"/>
</dbReference>
<dbReference type="CDD" id="cd04301">
    <property type="entry name" value="NAT_SF"/>
    <property type="match status" value="1"/>
</dbReference>
<comment type="caution">
    <text evidence="2">The sequence shown here is derived from an EMBL/GenBank/DDBJ whole genome shotgun (WGS) entry which is preliminary data.</text>
</comment>
<evidence type="ECO:0000313" key="3">
    <source>
        <dbReference type="Proteomes" id="UP001597343"/>
    </source>
</evidence>
<keyword evidence="3" id="KW-1185">Reference proteome</keyword>
<accession>A0ABW4ZRT1</accession>
<keyword evidence="2" id="KW-0808">Transferase</keyword>
<dbReference type="Gene3D" id="3.40.630.30">
    <property type="match status" value="1"/>
</dbReference>
<dbReference type="InterPro" id="IPR016181">
    <property type="entry name" value="Acyl_CoA_acyltransferase"/>
</dbReference>
<dbReference type="GO" id="GO:0016746">
    <property type="term" value="F:acyltransferase activity"/>
    <property type="evidence" value="ECO:0007669"/>
    <property type="project" value="UniProtKB-KW"/>
</dbReference>
<evidence type="ECO:0000313" key="2">
    <source>
        <dbReference type="EMBL" id="MFD2168653.1"/>
    </source>
</evidence>
<dbReference type="InterPro" id="IPR017255">
    <property type="entry name" value="AcTrfase_GNAT_prd"/>
</dbReference>
<reference evidence="3" key="1">
    <citation type="journal article" date="2019" name="Int. J. Syst. Evol. Microbiol.">
        <title>The Global Catalogue of Microorganisms (GCM) 10K type strain sequencing project: providing services to taxonomists for standard genome sequencing and annotation.</title>
        <authorList>
            <consortium name="The Broad Institute Genomics Platform"/>
            <consortium name="The Broad Institute Genome Sequencing Center for Infectious Disease"/>
            <person name="Wu L."/>
            <person name="Ma J."/>
        </authorList>
    </citation>
    <scope>NUCLEOTIDE SEQUENCE [LARGE SCALE GENOMIC DNA]</scope>
    <source>
        <strain evidence="3">CGMCC 1.13574</strain>
    </source>
</reference>
<dbReference type="EMBL" id="JBHUIO010000002">
    <property type="protein sequence ID" value="MFD2168653.1"/>
    <property type="molecule type" value="Genomic_DNA"/>
</dbReference>
<dbReference type="InterPro" id="IPR000182">
    <property type="entry name" value="GNAT_dom"/>
</dbReference>
<keyword evidence="2" id="KW-0012">Acyltransferase</keyword>
<dbReference type="EC" id="2.3.-.-" evidence="2"/>
<name>A0ABW4ZRT1_9BACL</name>
<protein>
    <submittedName>
        <fullName evidence="2">GNAT family N-acetyltransferase</fullName>
        <ecNumber evidence="2">2.3.-.-</ecNumber>
    </submittedName>
</protein>
<organism evidence="2 3">
    <name type="scientific">Tumebacillus lipolyticus</name>
    <dbReference type="NCBI Taxonomy" id="1280370"/>
    <lineage>
        <taxon>Bacteria</taxon>
        <taxon>Bacillati</taxon>
        <taxon>Bacillota</taxon>
        <taxon>Bacilli</taxon>
        <taxon>Bacillales</taxon>
        <taxon>Alicyclobacillaceae</taxon>
        <taxon>Tumebacillus</taxon>
    </lineage>
</organism>
<dbReference type="PANTHER" id="PTHR43072">
    <property type="entry name" value="N-ACETYLTRANSFERASE"/>
    <property type="match status" value="1"/>
</dbReference>
<proteinExistence type="predicted"/>
<dbReference type="RefSeq" id="WP_386043558.1">
    <property type="nucleotide sequence ID" value="NZ_JBHUIO010000002.1"/>
</dbReference>
<dbReference type="Proteomes" id="UP001597343">
    <property type="component" value="Unassembled WGS sequence"/>
</dbReference>
<dbReference type="PIRSF" id="PIRSF037663">
    <property type="entry name" value="Acetyltransf_GNAT_prd"/>
    <property type="match status" value="1"/>
</dbReference>
<dbReference type="Pfam" id="PF00583">
    <property type="entry name" value="Acetyltransf_1"/>
    <property type="match status" value="1"/>
</dbReference>
<feature type="domain" description="N-acetyltransferase" evidence="1">
    <location>
        <begin position="1"/>
        <end position="148"/>
    </location>
</feature>
<sequence>MQVRAIREEDYREVISVIDEWWGGRQMAAMLPKLFFIHFQDTSFVVEDEGKIVAFLVGLVSQTAPDEAYIHFVGVDPNYRKQQLGNRLYQLFFERAVEKGCRKVRCITSPVNEGSISFHKRMGFAVERVAEDYDGQGQSRVLFIKQIG</sequence>
<evidence type="ECO:0000259" key="1">
    <source>
        <dbReference type="PROSITE" id="PS51186"/>
    </source>
</evidence>
<dbReference type="SUPFAM" id="SSF55729">
    <property type="entry name" value="Acyl-CoA N-acyltransferases (Nat)"/>
    <property type="match status" value="1"/>
</dbReference>
<dbReference type="PANTHER" id="PTHR43072:SF36">
    <property type="entry name" value="RIBOSOMAL-PROTEIN-ALANINE ACETYLTRANSFERASE"/>
    <property type="match status" value="1"/>
</dbReference>
<gene>
    <name evidence="2" type="ORF">ACFSOY_01290</name>
</gene>